<feature type="domain" description="Lipid/polyisoprenoid-binding YceI-like" evidence="1">
    <location>
        <begin position="29"/>
        <end position="192"/>
    </location>
</feature>
<name>A0A1W1D1L5_9ZZZZ</name>
<reference evidence="2" key="1">
    <citation type="submission" date="2016-10" db="EMBL/GenBank/DDBJ databases">
        <authorList>
            <person name="de Groot N.N."/>
        </authorList>
    </citation>
    <scope>NUCLEOTIDE SEQUENCE</scope>
</reference>
<gene>
    <name evidence="2" type="ORF">MNB_SV-13-1807</name>
</gene>
<accession>A0A1W1D1L5</accession>
<evidence type="ECO:0000313" key="2">
    <source>
        <dbReference type="EMBL" id="SFV71817.1"/>
    </source>
</evidence>
<sequence>MKKTIFTMLTMATLLSAEGGCTLVQSNDMNVTWKAYKTLAKLGVAGQFTGVSYTANKKEGKNFKELLVGSKVSIDLNKIDTKNEGRDKTLVKEFFGKLNGKTIDGVIVSIKADKKENGKRVYHGMVDVNITMNNKTLLIPMRYNYEKENFKAKGTIDLFDFSANNALSSINKSCFDLHKGKTWNDVSIEFSTNIKATLCDTKTK</sequence>
<evidence type="ECO:0000259" key="1">
    <source>
        <dbReference type="Pfam" id="PF04264"/>
    </source>
</evidence>
<proteinExistence type="predicted"/>
<protein>
    <recommendedName>
        <fullName evidence="1">Lipid/polyisoprenoid-binding YceI-like domain-containing protein</fullName>
    </recommendedName>
</protein>
<dbReference type="InterPro" id="IPR007372">
    <property type="entry name" value="Lipid/polyisoprenoid-bd_YceI"/>
</dbReference>
<dbReference type="EMBL" id="FPHM01000317">
    <property type="protein sequence ID" value="SFV71817.1"/>
    <property type="molecule type" value="Genomic_DNA"/>
</dbReference>
<organism evidence="2">
    <name type="scientific">hydrothermal vent metagenome</name>
    <dbReference type="NCBI Taxonomy" id="652676"/>
    <lineage>
        <taxon>unclassified sequences</taxon>
        <taxon>metagenomes</taxon>
        <taxon>ecological metagenomes</taxon>
    </lineage>
</organism>
<dbReference type="Pfam" id="PF04264">
    <property type="entry name" value="YceI"/>
    <property type="match status" value="1"/>
</dbReference>
<dbReference type="Gene3D" id="2.40.128.110">
    <property type="entry name" value="Lipid/polyisoprenoid-binding, YceI-like"/>
    <property type="match status" value="1"/>
</dbReference>
<dbReference type="InterPro" id="IPR036761">
    <property type="entry name" value="TTHA0802/YceI-like_sf"/>
</dbReference>
<dbReference type="AlphaFoldDB" id="A0A1W1D1L5"/>
<dbReference type="SUPFAM" id="SSF101874">
    <property type="entry name" value="YceI-like"/>
    <property type="match status" value="1"/>
</dbReference>